<organism evidence="2 3">
    <name type="scientific">Mycena rosella</name>
    <name type="common">Pink bonnet</name>
    <name type="synonym">Agaricus rosellus</name>
    <dbReference type="NCBI Taxonomy" id="1033263"/>
    <lineage>
        <taxon>Eukaryota</taxon>
        <taxon>Fungi</taxon>
        <taxon>Dikarya</taxon>
        <taxon>Basidiomycota</taxon>
        <taxon>Agaricomycotina</taxon>
        <taxon>Agaricomycetes</taxon>
        <taxon>Agaricomycetidae</taxon>
        <taxon>Agaricales</taxon>
        <taxon>Marasmiineae</taxon>
        <taxon>Mycenaceae</taxon>
        <taxon>Mycena</taxon>
    </lineage>
</organism>
<dbReference type="AlphaFoldDB" id="A0AAD7GIV2"/>
<comment type="caution">
    <text evidence="2">The sequence shown here is derived from an EMBL/GenBank/DDBJ whole genome shotgun (WGS) entry which is preliminary data.</text>
</comment>
<gene>
    <name evidence="2" type="ORF">B0H17DRAFT_1130675</name>
</gene>
<accession>A0AAD7GIV2</accession>
<dbReference type="EMBL" id="JARKIE010000032">
    <property type="protein sequence ID" value="KAJ7697037.1"/>
    <property type="molecule type" value="Genomic_DNA"/>
</dbReference>
<evidence type="ECO:0000313" key="2">
    <source>
        <dbReference type="EMBL" id="KAJ7697037.1"/>
    </source>
</evidence>
<reference evidence="2" key="1">
    <citation type="submission" date="2023-03" db="EMBL/GenBank/DDBJ databases">
        <title>Massive genome expansion in bonnet fungi (Mycena s.s.) driven by repeated elements and novel gene families across ecological guilds.</title>
        <authorList>
            <consortium name="Lawrence Berkeley National Laboratory"/>
            <person name="Harder C.B."/>
            <person name="Miyauchi S."/>
            <person name="Viragh M."/>
            <person name="Kuo A."/>
            <person name="Thoen E."/>
            <person name="Andreopoulos B."/>
            <person name="Lu D."/>
            <person name="Skrede I."/>
            <person name="Drula E."/>
            <person name="Henrissat B."/>
            <person name="Morin E."/>
            <person name="Kohler A."/>
            <person name="Barry K."/>
            <person name="LaButti K."/>
            <person name="Morin E."/>
            <person name="Salamov A."/>
            <person name="Lipzen A."/>
            <person name="Mereny Z."/>
            <person name="Hegedus B."/>
            <person name="Baldrian P."/>
            <person name="Stursova M."/>
            <person name="Weitz H."/>
            <person name="Taylor A."/>
            <person name="Grigoriev I.V."/>
            <person name="Nagy L.G."/>
            <person name="Martin F."/>
            <person name="Kauserud H."/>
        </authorList>
    </citation>
    <scope>NUCLEOTIDE SEQUENCE</scope>
    <source>
        <strain evidence="2">CBHHK067</strain>
    </source>
</reference>
<feature type="compositionally biased region" description="Low complexity" evidence="1">
    <location>
        <begin position="69"/>
        <end position="114"/>
    </location>
</feature>
<feature type="region of interest" description="Disordered" evidence="1">
    <location>
        <begin position="37"/>
        <end position="127"/>
    </location>
</feature>
<evidence type="ECO:0000313" key="3">
    <source>
        <dbReference type="Proteomes" id="UP001221757"/>
    </source>
</evidence>
<name>A0AAD7GIV2_MYCRO</name>
<protein>
    <submittedName>
        <fullName evidence="2">Uncharacterized protein</fullName>
    </submittedName>
</protein>
<sequence length="169" mass="17876">MIQLFKTAVKLMSEGERAAFCNAWLERLIAAAVESGGKIPPKRKAPIDAVPNMDRSDSPPAKRARPDSDIIIIDGDSDGVPSAITAATSVSAPAPTASTSSSTHSTHPSSTSHPKTVVGNPKQQSLNAFGWKPATTADVRKYWSGVVEAGAEVREVRAKADEKLAEEKK</sequence>
<keyword evidence="3" id="KW-1185">Reference proteome</keyword>
<dbReference type="Proteomes" id="UP001221757">
    <property type="component" value="Unassembled WGS sequence"/>
</dbReference>
<proteinExistence type="predicted"/>
<evidence type="ECO:0000256" key="1">
    <source>
        <dbReference type="SAM" id="MobiDB-lite"/>
    </source>
</evidence>